<keyword evidence="6" id="KW-0051">Antiviral defense</keyword>
<evidence type="ECO:0000256" key="7">
    <source>
        <dbReference type="ARBA" id="ARBA00023125"/>
    </source>
</evidence>
<keyword evidence="3 8" id="KW-0255">Endonuclease</keyword>
<evidence type="ECO:0000256" key="2">
    <source>
        <dbReference type="ARBA" id="ARBA00022723"/>
    </source>
</evidence>
<dbReference type="Proteomes" id="UP000323917">
    <property type="component" value="Chromosome"/>
</dbReference>
<keyword evidence="7" id="KW-0238">DNA-binding</keyword>
<dbReference type="InterPro" id="IPR002729">
    <property type="entry name" value="CRISPR-assoc_Cas1"/>
</dbReference>
<keyword evidence="9" id="KW-1185">Reference proteome</keyword>
<keyword evidence="1" id="KW-0540">Nuclease</keyword>
<dbReference type="KEGG" id="bgok:Pr1d_33060"/>
<reference evidence="8 9" key="1">
    <citation type="submission" date="2019-08" db="EMBL/GenBank/DDBJ databases">
        <title>Deep-cultivation of Planctomycetes and their phenomic and genomic characterization uncovers novel biology.</title>
        <authorList>
            <person name="Wiegand S."/>
            <person name="Jogler M."/>
            <person name="Boedeker C."/>
            <person name="Pinto D."/>
            <person name="Vollmers J."/>
            <person name="Rivas-Marin E."/>
            <person name="Kohn T."/>
            <person name="Peeters S.H."/>
            <person name="Heuer A."/>
            <person name="Rast P."/>
            <person name="Oberbeckmann S."/>
            <person name="Bunk B."/>
            <person name="Jeske O."/>
            <person name="Meyerdierks A."/>
            <person name="Storesund J.E."/>
            <person name="Kallscheuer N."/>
            <person name="Luecker S."/>
            <person name="Lage O.M."/>
            <person name="Pohl T."/>
            <person name="Merkel B.J."/>
            <person name="Hornburger P."/>
            <person name="Mueller R.-W."/>
            <person name="Bruemmer F."/>
            <person name="Labrenz M."/>
            <person name="Spormann A.M."/>
            <person name="Op den Camp H."/>
            <person name="Overmann J."/>
            <person name="Amann R."/>
            <person name="Jetten M.S.M."/>
            <person name="Mascher T."/>
            <person name="Medema M.H."/>
            <person name="Devos D.P."/>
            <person name="Kaster A.-K."/>
            <person name="Ovreas L."/>
            <person name="Rohde M."/>
            <person name="Galperin M.Y."/>
            <person name="Jogler C."/>
        </authorList>
    </citation>
    <scope>NUCLEOTIDE SEQUENCE [LARGE SCALE GENOMIC DNA]</scope>
    <source>
        <strain evidence="8 9">Pr1d</strain>
    </source>
</reference>
<dbReference type="GO" id="GO:0003677">
    <property type="term" value="F:DNA binding"/>
    <property type="evidence" value="ECO:0007669"/>
    <property type="project" value="UniProtKB-KW"/>
</dbReference>
<evidence type="ECO:0000256" key="1">
    <source>
        <dbReference type="ARBA" id="ARBA00022722"/>
    </source>
</evidence>
<sequence length="121" mass="13430">MLNYGYAVIRASLAHANVATALLPSLGIHHRSRSNSFCLADDHLEPLRPLVDDKVRDIHRQVSVELDQLAKAELLEILSQAMQLGDQNGPWMLMLARCMASLVRCYAGDSKKLEIPTPARP</sequence>
<protein>
    <submittedName>
        <fullName evidence="8">CRISPR-associated endonuclease Cas1</fullName>
        <ecNumber evidence="8">3.1.-.-</ecNumber>
    </submittedName>
</protein>
<accession>A0A5B9QAI9</accession>
<proteinExistence type="predicted"/>
<keyword evidence="5" id="KW-0460">Magnesium</keyword>
<name>A0A5B9QAI9_9BACT</name>
<dbReference type="GO" id="GO:0046872">
    <property type="term" value="F:metal ion binding"/>
    <property type="evidence" value="ECO:0007669"/>
    <property type="project" value="UniProtKB-KW"/>
</dbReference>
<gene>
    <name evidence="8" type="primary">cas1</name>
    <name evidence="8" type="ORF">Pr1d_33060</name>
</gene>
<evidence type="ECO:0000313" key="9">
    <source>
        <dbReference type="Proteomes" id="UP000323917"/>
    </source>
</evidence>
<evidence type="ECO:0000256" key="6">
    <source>
        <dbReference type="ARBA" id="ARBA00023118"/>
    </source>
</evidence>
<dbReference type="InterPro" id="IPR042206">
    <property type="entry name" value="CRISPR-assoc_Cas1_C"/>
</dbReference>
<dbReference type="OrthoDB" id="9803119at2"/>
<evidence type="ECO:0000256" key="4">
    <source>
        <dbReference type="ARBA" id="ARBA00022801"/>
    </source>
</evidence>
<dbReference type="GO" id="GO:0016787">
    <property type="term" value="F:hydrolase activity"/>
    <property type="evidence" value="ECO:0007669"/>
    <property type="project" value="UniProtKB-KW"/>
</dbReference>
<keyword evidence="2" id="KW-0479">Metal-binding</keyword>
<dbReference type="GO" id="GO:0051607">
    <property type="term" value="P:defense response to virus"/>
    <property type="evidence" value="ECO:0007669"/>
    <property type="project" value="UniProtKB-KW"/>
</dbReference>
<evidence type="ECO:0000313" key="8">
    <source>
        <dbReference type="EMBL" id="QEG35997.1"/>
    </source>
</evidence>
<keyword evidence="4 8" id="KW-0378">Hydrolase</keyword>
<dbReference type="EMBL" id="CP042913">
    <property type="protein sequence ID" value="QEG35997.1"/>
    <property type="molecule type" value="Genomic_DNA"/>
</dbReference>
<dbReference type="AlphaFoldDB" id="A0A5B9QAI9"/>
<dbReference type="GO" id="GO:0043571">
    <property type="term" value="P:maintenance of CRISPR repeat elements"/>
    <property type="evidence" value="ECO:0007669"/>
    <property type="project" value="InterPro"/>
</dbReference>
<dbReference type="GO" id="GO:0004519">
    <property type="term" value="F:endonuclease activity"/>
    <property type="evidence" value="ECO:0007669"/>
    <property type="project" value="UniProtKB-KW"/>
</dbReference>
<organism evidence="8 9">
    <name type="scientific">Bythopirellula goksoeyrii</name>
    <dbReference type="NCBI Taxonomy" id="1400387"/>
    <lineage>
        <taxon>Bacteria</taxon>
        <taxon>Pseudomonadati</taxon>
        <taxon>Planctomycetota</taxon>
        <taxon>Planctomycetia</taxon>
        <taxon>Pirellulales</taxon>
        <taxon>Lacipirellulaceae</taxon>
        <taxon>Bythopirellula</taxon>
    </lineage>
</organism>
<evidence type="ECO:0000256" key="5">
    <source>
        <dbReference type="ARBA" id="ARBA00022842"/>
    </source>
</evidence>
<dbReference type="Pfam" id="PF01867">
    <property type="entry name" value="Cas_Cas1"/>
    <property type="match status" value="1"/>
</dbReference>
<evidence type="ECO:0000256" key="3">
    <source>
        <dbReference type="ARBA" id="ARBA00022759"/>
    </source>
</evidence>
<dbReference type="Gene3D" id="1.20.120.920">
    <property type="entry name" value="CRISPR-associated endonuclease Cas1, C-terminal domain"/>
    <property type="match status" value="1"/>
</dbReference>
<dbReference type="EC" id="3.1.-.-" evidence="8"/>